<proteinExistence type="inferred from homology"/>
<gene>
    <name evidence="3" type="ORF">BDQ12DRAFT_677298</name>
</gene>
<organism evidence="3 4">
    <name type="scientific">Crucibulum laeve</name>
    <dbReference type="NCBI Taxonomy" id="68775"/>
    <lineage>
        <taxon>Eukaryota</taxon>
        <taxon>Fungi</taxon>
        <taxon>Dikarya</taxon>
        <taxon>Basidiomycota</taxon>
        <taxon>Agaricomycotina</taxon>
        <taxon>Agaricomycetes</taxon>
        <taxon>Agaricomycetidae</taxon>
        <taxon>Agaricales</taxon>
        <taxon>Agaricineae</taxon>
        <taxon>Nidulariaceae</taxon>
        <taxon>Crucibulum</taxon>
    </lineage>
</organism>
<dbReference type="PANTHER" id="PTHR12598:SF0">
    <property type="entry name" value="COPPER HOMEOSTASIS PROTEIN CUTC HOMOLOG"/>
    <property type="match status" value="1"/>
</dbReference>
<evidence type="ECO:0000313" key="3">
    <source>
        <dbReference type="EMBL" id="TFK41866.1"/>
    </source>
</evidence>
<dbReference type="STRING" id="68775.A0A5C3MBN9"/>
<dbReference type="InterPro" id="IPR005627">
    <property type="entry name" value="CutC-like"/>
</dbReference>
<dbReference type="AlphaFoldDB" id="A0A5C3MBN9"/>
<dbReference type="InterPro" id="IPR036822">
    <property type="entry name" value="CutC-like_dom_sf"/>
</dbReference>
<dbReference type="PANTHER" id="PTHR12598">
    <property type="entry name" value="COPPER HOMEOSTASIS PROTEIN CUTC"/>
    <property type="match status" value="1"/>
</dbReference>
<dbReference type="OrthoDB" id="7392499at2759"/>
<dbReference type="EMBL" id="ML213593">
    <property type="protein sequence ID" value="TFK41866.1"/>
    <property type="molecule type" value="Genomic_DNA"/>
</dbReference>
<sequence>MIRPRTGDFIYSEDELEVMLEDIRVFKEYGVRGMVIGILTVDARVDVDRMKKLVNEIMPLEVCFHRAFDMTRDPKEALQDVASIGGITRILTSGHQPYAVSALSIFQALFVREAELVENDTRQQDLVIMPGSGINTNTITSVVEALLPFGLREVHLSGGAWVDSKMLFRREGMGMGVCGEGEWGVWHTLESKVREVRNKADTICEEINSRK</sequence>
<evidence type="ECO:0000256" key="1">
    <source>
        <dbReference type="ARBA" id="ARBA00007768"/>
    </source>
</evidence>
<name>A0A5C3MBN9_9AGAR</name>
<dbReference type="Gene3D" id="3.20.20.380">
    <property type="entry name" value="Copper homeostasis (CutC) domain"/>
    <property type="match status" value="1"/>
</dbReference>
<dbReference type="Pfam" id="PF03932">
    <property type="entry name" value="CutC"/>
    <property type="match status" value="1"/>
</dbReference>
<comment type="similarity">
    <text evidence="1">Belongs to the CutC family.</text>
</comment>
<protein>
    <recommendedName>
        <fullName evidence="2">Copper homeostasis protein cutC homolog</fullName>
    </recommendedName>
</protein>
<dbReference type="GO" id="GO:0005507">
    <property type="term" value="F:copper ion binding"/>
    <property type="evidence" value="ECO:0007669"/>
    <property type="project" value="TreeGrafter"/>
</dbReference>
<keyword evidence="4" id="KW-1185">Reference proteome</keyword>
<reference evidence="3 4" key="1">
    <citation type="journal article" date="2019" name="Nat. Ecol. Evol.">
        <title>Megaphylogeny resolves global patterns of mushroom evolution.</title>
        <authorList>
            <person name="Varga T."/>
            <person name="Krizsan K."/>
            <person name="Foldi C."/>
            <person name="Dima B."/>
            <person name="Sanchez-Garcia M."/>
            <person name="Sanchez-Ramirez S."/>
            <person name="Szollosi G.J."/>
            <person name="Szarkandi J.G."/>
            <person name="Papp V."/>
            <person name="Albert L."/>
            <person name="Andreopoulos W."/>
            <person name="Angelini C."/>
            <person name="Antonin V."/>
            <person name="Barry K.W."/>
            <person name="Bougher N.L."/>
            <person name="Buchanan P."/>
            <person name="Buyck B."/>
            <person name="Bense V."/>
            <person name="Catcheside P."/>
            <person name="Chovatia M."/>
            <person name="Cooper J."/>
            <person name="Damon W."/>
            <person name="Desjardin D."/>
            <person name="Finy P."/>
            <person name="Geml J."/>
            <person name="Haridas S."/>
            <person name="Hughes K."/>
            <person name="Justo A."/>
            <person name="Karasinski D."/>
            <person name="Kautmanova I."/>
            <person name="Kiss B."/>
            <person name="Kocsube S."/>
            <person name="Kotiranta H."/>
            <person name="LaButti K.M."/>
            <person name="Lechner B.E."/>
            <person name="Liimatainen K."/>
            <person name="Lipzen A."/>
            <person name="Lukacs Z."/>
            <person name="Mihaltcheva S."/>
            <person name="Morgado L.N."/>
            <person name="Niskanen T."/>
            <person name="Noordeloos M.E."/>
            <person name="Ohm R.A."/>
            <person name="Ortiz-Santana B."/>
            <person name="Ovrebo C."/>
            <person name="Racz N."/>
            <person name="Riley R."/>
            <person name="Savchenko A."/>
            <person name="Shiryaev A."/>
            <person name="Soop K."/>
            <person name="Spirin V."/>
            <person name="Szebenyi C."/>
            <person name="Tomsovsky M."/>
            <person name="Tulloss R.E."/>
            <person name="Uehling J."/>
            <person name="Grigoriev I.V."/>
            <person name="Vagvolgyi C."/>
            <person name="Papp T."/>
            <person name="Martin F.M."/>
            <person name="Miettinen O."/>
            <person name="Hibbett D.S."/>
            <person name="Nagy L.G."/>
        </authorList>
    </citation>
    <scope>NUCLEOTIDE SEQUENCE [LARGE SCALE GENOMIC DNA]</scope>
    <source>
        <strain evidence="3 4">CBS 166.37</strain>
    </source>
</reference>
<evidence type="ECO:0000256" key="2">
    <source>
        <dbReference type="ARBA" id="ARBA00019014"/>
    </source>
</evidence>
<dbReference type="Proteomes" id="UP000308652">
    <property type="component" value="Unassembled WGS sequence"/>
</dbReference>
<dbReference type="SUPFAM" id="SSF110395">
    <property type="entry name" value="CutC-like"/>
    <property type="match status" value="1"/>
</dbReference>
<accession>A0A5C3MBN9</accession>
<evidence type="ECO:0000313" key="4">
    <source>
        <dbReference type="Proteomes" id="UP000308652"/>
    </source>
</evidence>